<dbReference type="KEGG" id="max:MMALV_07600"/>
<evidence type="ECO:0000313" key="1">
    <source>
        <dbReference type="EMBL" id="AGI85498.1"/>
    </source>
</evidence>
<dbReference type="HOGENOM" id="CLU_3302542_0_0_2"/>
<dbReference type="EMBL" id="CP004049">
    <property type="protein sequence ID" value="AGI85498.1"/>
    <property type="molecule type" value="Genomic_DNA"/>
</dbReference>
<name>M9SH70_METAX</name>
<evidence type="ECO:0000313" key="2">
    <source>
        <dbReference type="Proteomes" id="UP000012672"/>
    </source>
</evidence>
<dbReference type="Proteomes" id="UP000012672">
    <property type="component" value="Chromosome"/>
</dbReference>
<gene>
    <name evidence="1" type="ORF">MMALV_07600</name>
</gene>
<proteinExistence type="predicted"/>
<dbReference type="STRING" id="1236689.MMALV_07600"/>
<dbReference type="AlphaFoldDB" id="M9SH70"/>
<reference evidence="1 2" key="1">
    <citation type="journal article" date="2012" name="J. Bacteriol.">
        <title>Genome sequence of 'Candidatus Methanomethylophilus alvus' Mx1201, a methanogenic archaeon from the human gut belonging to a seventh order of methanogens.</title>
        <authorList>
            <person name="Borrel G."/>
            <person name="Harris H.M."/>
            <person name="Tottey W."/>
            <person name="Mihajlovski A."/>
            <person name="Parisot N."/>
            <person name="Peyretaillade E."/>
            <person name="Peyret P."/>
            <person name="Gribaldo S."/>
            <person name="O'Toole P.W."/>
            <person name="Brugere J.F."/>
        </authorList>
    </citation>
    <scope>NUCLEOTIDE SEQUENCE [LARGE SCALE GENOMIC DNA]</scope>
    <source>
        <strain evidence="1 2">Mx1201</strain>
    </source>
</reference>
<organism evidence="1 2">
    <name type="scientific">Methanomethylophilus alvi (strain Mx1201)</name>
    <dbReference type="NCBI Taxonomy" id="1236689"/>
    <lineage>
        <taxon>Archaea</taxon>
        <taxon>Methanobacteriati</taxon>
        <taxon>Thermoplasmatota</taxon>
        <taxon>Thermoplasmata</taxon>
        <taxon>Methanomassiliicoccales</taxon>
        <taxon>Methanomethylophilaceae</taxon>
        <taxon>Methanomethylophilus</taxon>
    </lineage>
</organism>
<dbReference type="InParanoid" id="M9SH70"/>
<sequence>MRQQGPVDRKWGIIAYIPENADVYPGYASLHSDRYVPDL</sequence>
<keyword evidence="2" id="KW-1185">Reference proteome</keyword>
<protein>
    <submittedName>
        <fullName evidence="1">Uncharacterized protein</fullName>
    </submittedName>
</protein>
<accession>M9SH70</accession>